<organism evidence="1 2">
    <name type="scientific">Trichinella zimbabwensis</name>
    <dbReference type="NCBI Taxonomy" id="268475"/>
    <lineage>
        <taxon>Eukaryota</taxon>
        <taxon>Metazoa</taxon>
        <taxon>Ecdysozoa</taxon>
        <taxon>Nematoda</taxon>
        <taxon>Enoplea</taxon>
        <taxon>Dorylaimia</taxon>
        <taxon>Trichinellida</taxon>
        <taxon>Trichinellidae</taxon>
        <taxon>Trichinella</taxon>
    </lineage>
</organism>
<evidence type="ECO:0000313" key="2">
    <source>
        <dbReference type="Proteomes" id="UP000055024"/>
    </source>
</evidence>
<dbReference type="STRING" id="268475.A0A0V1I115"/>
<dbReference type="CDD" id="cd14726">
    <property type="entry name" value="TraB_PrgY-like"/>
    <property type="match status" value="1"/>
</dbReference>
<protein>
    <submittedName>
        <fullName evidence="1">TraB domain-containing protein</fullName>
    </submittedName>
</protein>
<dbReference type="AlphaFoldDB" id="A0A0V1I115"/>
<name>A0A0V1I115_9BILA</name>
<dbReference type="Proteomes" id="UP000055024">
    <property type="component" value="Unassembled WGS sequence"/>
</dbReference>
<dbReference type="OrthoDB" id="48306at2759"/>
<dbReference type="PANTHER" id="PTHR21530:SF7">
    <property type="entry name" value="TRAB DOMAIN-CONTAINING PROTEIN"/>
    <property type="match status" value="1"/>
</dbReference>
<accession>A0A0V1I115</accession>
<reference evidence="1 2" key="1">
    <citation type="submission" date="2015-01" db="EMBL/GenBank/DDBJ databases">
        <title>Evolution of Trichinella species and genotypes.</title>
        <authorList>
            <person name="Korhonen P.K."/>
            <person name="Edoardo P."/>
            <person name="Giuseppe L.R."/>
            <person name="Gasser R.B."/>
        </authorList>
    </citation>
    <scope>NUCLEOTIDE SEQUENCE [LARGE SCALE GENOMIC DNA]</scope>
    <source>
        <strain evidence="1">ISS1029</strain>
    </source>
</reference>
<dbReference type="InterPro" id="IPR046345">
    <property type="entry name" value="TraB_PrgY-like"/>
</dbReference>
<evidence type="ECO:0000313" key="1">
    <source>
        <dbReference type="EMBL" id="KRZ16438.1"/>
    </source>
</evidence>
<dbReference type="InterPro" id="IPR002816">
    <property type="entry name" value="TraB/PrgY/GumN_fam"/>
</dbReference>
<dbReference type="PANTHER" id="PTHR21530">
    <property type="entry name" value="PHEROMONE SHUTDOWN PROTEIN"/>
    <property type="match status" value="1"/>
</dbReference>
<dbReference type="EMBL" id="JYDP01000011">
    <property type="protein sequence ID" value="KRZ16438.1"/>
    <property type="molecule type" value="Genomic_DNA"/>
</dbReference>
<comment type="caution">
    <text evidence="1">The sequence shown here is derived from an EMBL/GenBank/DDBJ whole genome shotgun (WGS) entry which is preliminary data.</text>
</comment>
<sequence>MLEMRNEIERNLRAHVADDDEVLPKTVSKLSCSYTSGEGEDEVSVEGNIYLVGTAHFSKASQCDVREAGDSIQMVIRKVHPHAVMVELCEKRDFLLHFEEEVLLRELQAPDSFKNIKKLFKENGVVFALMMILFKAISGSMARQLGTFPGSEFRVAFQEAAKVDNCLFYLGDRDISITFHRAIAMLNIYQKMKLLICMVKSVNADIKSEVMEEFKDTDVLDKVILDITEYFPLLAEVLIKERDQYLAHQLRSAFVDCCLMQREQDRYEPIKIVGVVGIAHVKGIIATFNNNINIKELKRIPKPKRDWIKIVLKVVLYSLVSYGTYRFMRRYLW</sequence>
<gene>
    <name evidence="1" type="primary">Trabd</name>
    <name evidence="1" type="ORF">T11_12697</name>
</gene>
<keyword evidence="2" id="KW-1185">Reference proteome</keyword>
<proteinExistence type="predicted"/>
<dbReference type="Pfam" id="PF01963">
    <property type="entry name" value="TraB_PrgY_gumN"/>
    <property type="match status" value="1"/>
</dbReference>